<evidence type="ECO:0000259" key="3">
    <source>
        <dbReference type="PROSITE" id="PS50883"/>
    </source>
</evidence>
<dbReference type="PROSITE" id="PS50887">
    <property type="entry name" value="GGDEF"/>
    <property type="match status" value="1"/>
</dbReference>
<reference evidence="5 6" key="1">
    <citation type="submission" date="2015-05" db="EMBL/GenBank/DDBJ databases">
        <title>Genome sequencing and analysis of members of genus Stenotrophomonas.</title>
        <authorList>
            <person name="Patil P.P."/>
            <person name="Midha S."/>
            <person name="Patil P.B."/>
        </authorList>
    </citation>
    <scope>NUCLEOTIDE SEQUENCE [LARGE SCALE GENOMIC DNA]</scope>
    <source>
        <strain evidence="5 6">DSM 12575</strain>
    </source>
</reference>
<dbReference type="PANTHER" id="PTHR44757:SF2">
    <property type="entry name" value="BIOFILM ARCHITECTURE MAINTENANCE PROTEIN MBAA"/>
    <property type="match status" value="1"/>
</dbReference>
<dbReference type="InterPro" id="IPR000160">
    <property type="entry name" value="GGDEF_dom"/>
</dbReference>
<dbReference type="InterPro" id="IPR001633">
    <property type="entry name" value="EAL_dom"/>
</dbReference>
<keyword evidence="5" id="KW-0808">Transferase</keyword>
<dbReference type="EMBL" id="LDJG01000003">
    <property type="protein sequence ID" value="KRG60168.1"/>
    <property type="molecule type" value="Genomic_DNA"/>
</dbReference>
<sequence length="930" mass="102903">MDQGVIASMMSHPLEGAIVLLDPEGHPLAANAAARTLDLPRRLLGHRQALLGLRDRVAGEGLLPCSVPAGEQRLDGFLSAARAQDGTVCAYIYSVAPATPLADGRWSKLLHDAGHGVWEWDVPAHLLAHLEGQAGAGAGIAVDTVQEWLERTHPGDRSAQRAALQAHLQDAAVPYACRMRVRRADGSWQLVHDHGQVVARTADGHPLRMAGIRIGVAAQDLPGADIQEQQAQMRQLQRIAGLGTWSWERDGAGFSWSDELHAAVGQAPGRLPTGRRWLDLLDGAARAQVRAAWRRLHREGQPHAFELVLPPGPIETSGIHLRVWMHPEHDATGRVHRVAGLLKNVTEQRQTDALIRWRTELLNRVSALGRIGGCEIEVATRGMLWTDECYRIHGLRKEPVTLEQALALYTPDSRDSFEAALTRIAEGGLPEQLDLCFYRHSGQRVWVQVQIELDRREGLPERFVVLFRDITREREANERIELLAHYDLLTGLPNRILLREQAEEAIAESRRNGTVLAMLFVDLDGFKSINDTFGHATGDMLLKAAAARLHQNLRNADLFARFNGDEFVVVLRDLADPADAGHVARKLIASLASPLHRGDTTLKVGASVGIALADDSHRDFDTLLRAADAAMHAAKEAGRNTYQYYSQDVLAGIQRRLQIEHALHGALEREEFQLVYQPLVNVDPARPPAIEALLRWVCPELGPCSPAEFIPVAEKCGEIARIGEWVLNEACRQAAVWHAAGLAFERIAVNVSAMQLRERGFAEQVIAICERHRWPSQRLELELTESALIRDSDALRQCFDTFERNGVLLAVDDFGTGFSNLHYLNRFPVQRLKIDRSFVQRMLHDAGTAEVTQAIVHLGHALGMQVVAEGVETRQEEALLLRQGCDEIQGYLYSRPLPSRDMAQWLRQGPGGDGPSPTLSAQTDRPVAVL</sequence>
<dbReference type="SMART" id="SM00052">
    <property type="entry name" value="EAL"/>
    <property type="match status" value="1"/>
</dbReference>
<dbReference type="SUPFAM" id="SSF141868">
    <property type="entry name" value="EAL domain-like"/>
    <property type="match status" value="1"/>
</dbReference>
<dbReference type="SUPFAM" id="SSF55073">
    <property type="entry name" value="Nucleotide cyclase"/>
    <property type="match status" value="1"/>
</dbReference>
<dbReference type="InterPro" id="IPR043128">
    <property type="entry name" value="Rev_trsase/Diguanyl_cyclase"/>
</dbReference>
<dbReference type="RefSeq" id="WP_055769104.1">
    <property type="nucleotide sequence ID" value="NZ_LDJG01000003.1"/>
</dbReference>
<dbReference type="InterPro" id="IPR013656">
    <property type="entry name" value="PAS_4"/>
</dbReference>
<dbReference type="InterPro" id="IPR000014">
    <property type="entry name" value="PAS"/>
</dbReference>
<proteinExistence type="predicted"/>
<dbReference type="NCBIfam" id="TIGR00254">
    <property type="entry name" value="GGDEF"/>
    <property type="match status" value="1"/>
</dbReference>
<dbReference type="SMART" id="SM00267">
    <property type="entry name" value="GGDEF"/>
    <property type="match status" value="1"/>
</dbReference>
<dbReference type="InterPro" id="IPR052155">
    <property type="entry name" value="Biofilm_reg_signaling"/>
</dbReference>
<dbReference type="SUPFAM" id="SSF55785">
    <property type="entry name" value="PYP-like sensor domain (PAS domain)"/>
    <property type="match status" value="3"/>
</dbReference>
<dbReference type="Pfam" id="PF08447">
    <property type="entry name" value="PAS_3"/>
    <property type="match status" value="1"/>
</dbReference>
<dbReference type="Proteomes" id="UP000050902">
    <property type="component" value="Unassembled WGS sequence"/>
</dbReference>
<evidence type="ECO:0000259" key="4">
    <source>
        <dbReference type="PROSITE" id="PS50887"/>
    </source>
</evidence>
<feature type="region of interest" description="Disordered" evidence="1">
    <location>
        <begin position="903"/>
        <end position="930"/>
    </location>
</feature>
<dbReference type="InterPro" id="IPR035965">
    <property type="entry name" value="PAS-like_dom_sf"/>
</dbReference>
<evidence type="ECO:0000259" key="2">
    <source>
        <dbReference type="PROSITE" id="PS50113"/>
    </source>
</evidence>
<dbReference type="Gene3D" id="3.30.450.20">
    <property type="entry name" value="PAS domain"/>
    <property type="match status" value="3"/>
</dbReference>
<dbReference type="CDD" id="cd01948">
    <property type="entry name" value="EAL"/>
    <property type="match status" value="1"/>
</dbReference>
<dbReference type="InterPro" id="IPR013655">
    <property type="entry name" value="PAS_fold_3"/>
</dbReference>
<dbReference type="Pfam" id="PF00563">
    <property type="entry name" value="EAL"/>
    <property type="match status" value="1"/>
</dbReference>
<evidence type="ECO:0000256" key="1">
    <source>
        <dbReference type="SAM" id="MobiDB-lite"/>
    </source>
</evidence>
<dbReference type="InterPro" id="IPR000700">
    <property type="entry name" value="PAS-assoc_C"/>
</dbReference>
<dbReference type="NCBIfam" id="TIGR00229">
    <property type="entry name" value="sensory_box"/>
    <property type="match status" value="1"/>
</dbReference>
<keyword evidence="6" id="KW-1185">Reference proteome</keyword>
<protein>
    <submittedName>
        <fullName evidence="5">Histidine kinase</fullName>
    </submittedName>
</protein>
<evidence type="ECO:0000313" key="5">
    <source>
        <dbReference type="EMBL" id="KRG60168.1"/>
    </source>
</evidence>
<feature type="domain" description="PAC" evidence="2">
    <location>
        <begin position="431"/>
        <end position="482"/>
    </location>
</feature>
<feature type="domain" description="GGDEF" evidence="4">
    <location>
        <begin position="514"/>
        <end position="647"/>
    </location>
</feature>
<organism evidence="5 6">
    <name type="scientific">Stenotrophomonas nitritireducens</name>
    <dbReference type="NCBI Taxonomy" id="83617"/>
    <lineage>
        <taxon>Bacteria</taxon>
        <taxon>Pseudomonadati</taxon>
        <taxon>Pseudomonadota</taxon>
        <taxon>Gammaproteobacteria</taxon>
        <taxon>Lysobacterales</taxon>
        <taxon>Lysobacteraceae</taxon>
        <taxon>Stenotrophomonas</taxon>
    </lineage>
</organism>
<comment type="caution">
    <text evidence="5">The sequence shown here is derived from an EMBL/GenBank/DDBJ whole genome shotgun (WGS) entry which is preliminary data.</text>
</comment>
<name>A0ABR5NN46_9GAMM</name>
<dbReference type="SMART" id="SM00086">
    <property type="entry name" value="PAC"/>
    <property type="match status" value="2"/>
</dbReference>
<dbReference type="Gene3D" id="3.30.70.270">
    <property type="match status" value="1"/>
</dbReference>
<dbReference type="Pfam" id="PF08448">
    <property type="entry name" value="PAS_4"/>
    <property type="match status" value="1"/>
</dbReference>
<dbReference type="CDD" id="cd01949">
    <property type="entry name" value="GGDEF"/>
    <property type="match status" value="1"/>
</dbReference>
<dbReference type="Gene3D" id="3.20.20.450">
    <property type="entry name" value="EAL domain"/>
    <property type="match status" value="1"/>
</dbReference>
<dbReference type="GO" id="GO:0016301">
    <property type="term" value="F:kinase activity"/>
    <property type="evidence" value="ECO:0007669"/>
    <property type="project" value="UniProtKB-KW"/>
</dbReference>
<feature type="domain" description="EAL" evidence="3">
    <location>
        <begin position="656"/>
        <end position="910"/>
    </location>
</feature>
<dbReference type="PROSITE" id="PS50883">
    <property type="entry name" value="EAL"/>
    <property type="match status" value="1"/>
</dbReference>
<dbReference type="InterPro" id="IPR001610">
    <property type="entry name" value="PAC"/>
</dbReference>
<keyword evidence="5" id="KW-0418">Kinase</keyword>
<evidence type="ECO:0000313" key="6">
    <source>
        <dbReference type="Proteomes" id="UP000050902"/>
    </source>
</evidence>
<dbReference type="Pfam" id="PF00990">
    <property type="entry name" value="GGDEF"/>
    <property type="match status" value="1"/>
</dbReference>
<dbReference type="PANTHER" id="PTHR44757">
    <property type="entry name" value="DIGUANYLATE CYCLASE DGCP"/>
    <property type="match status" value="1"/>
</dbReference>
<gene>
    <name evidence="5" type="ORF">ABB22_01940</name>
</gene>
<accession>A0ABR5NN46</accession>
<dbReference type="PROSITE" id="PS50113">
    <property type="entry name" value="PAC"/>
    <property type="match status" value="1"/>
</dbReference>
<dbReference type="InterPro" id="IPR035919">
    <property type="entry name" value="EAL_sf"/>
</dbReference>
<dbReference type="InterPro" id="IPR029787">
    <property type="entry name" value="Nucleotide_cyclase"/>
</dbReference>